<evidence type="ECO:0000313" key="1">
    <source>
        <dbReference type="EMBL" id="AYQ75013.1"/>
    </source>
</evidence>
<protein>
    <submittedName>
        <fullName evidence="1">YheC/YheD family protein</fullName>
    </submittedName>
</protein>
<reference evidence="1 2" key="1">
    <citation type="submission" date="2018-10" db="EMBL/GenBank/DDBJ databases">
        <title>Genome Sequence of Cohnella sp.</title>
        <authorList>
            <person name="Srinivasan S."/>
            <person name="Kim M.K."/>
        </authorList>
    </citation>
    <scope>NUCLEOTIDE SEQUENCE [LARGE SCALE GENOMIC DNA]</scope>
    <source>
        <strain evidence="1 2">18JY8-7</strain>
    </source>
</reference>
<gene>
    <name evidence="1" type="ORF">EAV92_22115</name>
</gene>
<sequence>MGFGNKWSRHGVMSSSTELSAYMPETRKMSQGNLTSMLNKYGMVYVKPVNGSMGVGVMRVEKRGKGIRCQAGTVRRSFPDVASGYEAIRDFAGGKAYMVQMGIRLKKYRGRPFDLRIMVQRKPGGPWKVTGIAGRLAHPRKIVTNGSQGGTIYPASVLLPGSEALINRMKGISLRTVRRLHAVYPGLKQIGLDMAVDTQGRPWIIEANTKPDPCPFTKLPSHAALREIVSHGKAWGIHYKLKCLKSHRGR</sequence>
<dbReference type="SUPFAM" id="SSF56059">
    <property type="entry name" value="Glutathione synthetase ATP-binding domain-like"/>
    <property type="match status" value="1"/>
</dbReference>
<proteinExistence type="predicted"/>
<dbReference type="RefSeq" id="WP_123043093.1">
    <property type="nucleotide sequence ID" value="NZ_CP033433.1"/>
</dbReference>
<keyword evidence="2" id="KW-1185">Reference proteome</keyword>
<dbReference type="Pfam" id="PF14398">
    <property type="entry name" value="ATPgrasp_YheCD"/>
    <property type="match status" value="1"/>
</dbReference>
<organism evidence="1 2">
    <name type="scientific">Cohnella candidum</name>
    <dbReference type="NCBI Taxonomy" id="2674991"/>
    <lineage>
        <taxon>Bacteria</taxon>
        <taxon>Bacillati</taxon>
        <taxon>Bacillota</taxon>
        <taxon>Bacilli</taxon>
        <taxon>Bacillales</taxon>
        <taxon>Paenibacillaceae</taxon>
        <taxon>Cohnella</taxon>
    </lineage>
</organism>
<evidence type="ECO:0000313" key="2">
    <source>
        <dbReference type="Proteomes" id="UP000269097"/>
    </source>
</evidence>
<dbReference type="InterPro" id="IPR026838">
    <property type="entry name" value="YheC/D"/>
</dbReference>
<accession>A0A3G3K3F4</accession>
<dbReference type="EMBL" id="CP033433">
    <property type="protein sequence ID" value="AYQ75013.1"/>
    <property type="molecule type" value="Genomic_DNA"/>
</dbReference>
<dbReference type="KEGG" id="coh:EAV92_22115"/>
<dbReference type="Proteomes" id="UP000269097">
    <property type="component" value="Chromosome"/>
</dbReference>
<dbReference type="AlphaFoldDB" id="A0A3G3K3F4"/>
<name>A0A3G3K3F4_9BACL</name>
<dbReference type="Gene3D" id="3.30.470.20">
    <property type="entry name" value="ATP-grasp fold, B domain"/>
    <property type="match status" value="1"/>
</dbReference>